<dbReference type="PROSITE" id="PS51257">
    <property type="entry name" value="PROKAR_LIPOPROTEIN"/>
    <property type="match status" value="1"/>
</dbReference>
<proteinExistence type="predicted"/>
<reference evidence="2" key="1">
    <citation type="submission" date="2018-05" db="EMBL/GenBank/DDBJ databases">
        <authorList>
            <person name="Lanie J.A."/>
            <person name="Ng W.-L."/>
            <person name="Kazmierczak K.M."/>
            <person name="Andrzejewski T.M."/>
            <person name="Davidsen T.M."/>
            <person name="Wayne K.J."/>
            <person name="Tettelin H."/>
            <person name="Glass J.I."/>
            <person name="Rusch D."/>
            <person name="Podicherti R."/>
            <person name="Tsui H.-C.T."/>
            <person name="Winkler M.E."/>
        </authorList>
    </citation>
    <scope>NUCLEOTIDE SEQUENCE</scope>
</reference>
<evidence type="ECO:0000256" key="1">
    <source>
        <dbReference type="SAM" id="Coils"/>
    </source>
</evidence>
<sequence>MIKEKLVNFIVISLAFVFIFHPQSVYSQSWYSCERNLKKIKREAKDGENYIQEIQNRQQQLESAQSDLDDCKSQGLYGDMGLHDLYGDNCQTLYYEYQSAKSEYDSAVSNVQHSINSLKIYMSSVETSCVDPNSWIQICGSIITMKNKRSPTELFSMCENLMSKRLCNI</sequence>
<keyword evidence="1" id="KW-0175">Coiled coil</keyword>
<protein>
    <submittedName>
        <fullName evidence="2">Uncharacterized protein</fullName>
    </submittedName>
</protein>
<dbReference type="EMBL" id="UINC01206655">
    <property type="protein sequence ID" value="SVE28382.1"/>
    <property type="molecule type" value="Genomic_DNA"/>
</dbReference>
<gene>
    <name evidence="2" type="ORF">METZ01_LOCUS481236</name>
</gene>
<name>A0A383C855_9ZZZZ</name>
<feature type="coiled-coil region" evidence="1">
    <location>
        <begin position="37"/>
        <end position="74"/>
    </location>
</feature>
<accession>A0A383C855</accession>
<feature type="non-terminal residue" evidence="2">
    <location>
        <position position="169"/>
    </location>
</feature>
<dbReference type="AlphaFoldDB" id="A0A383C855"/>
<evidence type="ECO:0000313" key="2">
    <source>
        <dbReference type="EMBL" id="SVE28382.1"/>
    </source>
</evidence>
<organism evidence="2">
    <name type="scientific">marine metagenome</name>
    <dbReference type="NCBI Taxonomy" id="408172"/>
    <lineage>
        <taxon>unclassified sequences</taxon>
        <taxon>metagenomes</taxon>
        <taxon>ecological metagenomes</taxon>
    </lineage>
</organism>